<dbReference type="InterPro" id="IPR014980">
    <property type="entry name" value="DOPA_dioxygen"/>
</dbReference>
<reference evidence="2 3" key="1">
    <citation type="submission" date="2019-10" db="EMBL/GenBank/DDBJ databases">
        <authorList>
            <person name="Palmer J.M."/>
        </authorList>
    </citation>
    <scope>NUCLEOTIDE SEQUENCE [LARGE SCALE GENOMIC DNA]</scope>
    <source>
        <strain evidence="2 3">TWF718</strain>
    </source>
</reference>
<accession>A0AAN8R9R1</accession>
<dbReference type="EMBL" id="JAVHNR010000008">
    <property type="protein sequence ID" value="KAK6334618.1"/>
    <property type="molecule type" value="Genomic_DNA"/>
</dbReference>
<evidence type="ECO:0000313" key="3">
    <source>
        <dbReference type="Proteomes" id="UP001313282"/>
    </source>
</evidence>
<feature type="compositionally biased region" description="Polar residues" evidence="1">
    <location>
        <begin position="38"/>
        <end position="48"/>
    </location>
</feature>
<dbReference type="InterPro" id="IPR023389">
    <property type="entry name" value="DOPA-like_sf"/>
</dbReference>
<dbReference type="Proteomes" id="UP001313282">
    <property type="component" value="Unassembled WGS sequence"/>
</dbReference>
<dbReference type="AlphaFoldDB" id="A0AAN8R9R1"/>
<comment type="caution">
    <text evidence="2">The sequence shown here is derived from an EMBL/GenBank/DDBJ whole genome shotgun (WGS) entry which is preliminary data.</text>
</comment>
<sequence length="172" mass="19775">MSSVQFPTTYPVLIEGTPYENSPPLPTTKRLDGKSFENPPSESLSTAYNEFPNPLDKRPGRAAFDAHVYYDEQDKKQKEFTRSLWERIRYEFPELRIYRIWERPIGPHLAAMFEVNIFTPAQFGAFIPWLMIHRGPLSVLVHPNTGNALHDHTVGAVWLGEKLPLNVDILKV</sequence>
<dbReference type="Gene3D" id="3.30.70.1240">
    <property type="entry name" value="DOPA-like domains"/>
    <property type="match status" value="1"/>
</dbReference>
<dbReference type="PANTHER" id="PTHR36423:SF2">
    <property type="entry name" value="AFR070WP"/>
    <property type="match status" value="1"/>
</dbReference>
<dbReference type="SUPFAM" id="SSF143410">
    <property type="entry name" value="DOPA-like"/>
    <property type="match status" value="1"/>
</dbReference>
<evidence type="ECO:0000313" key="2">
    <source>
        <dbReference type="EMBL" id="KAK6334618.1"/>
    </source>
</evidence>
<gene>
    <name evidence="2" type="ORF">TWF718_010074</name>
</gene>
<organism evidence="2 3">
    <name type="scientific">Orbilia javanica</name>
    <dbReference type="NCBI Taxonomy" id="47235"/>
    <lineage>
        <taxon>Eukaryota</taxon>
        <taxon>Fungi</taxon>
        <taxon>Dikarya</taxon>
        <taxon>Ascomycota</taxon>
        <taxon>Pezizomycotina</taxon>
        <taxon>Orbiliomycetes</taxon>
        <taxon>Orbiliales</taxon>
        <taxon>Orbiliaceae</taxon>
        <taxon>Orbilia</taxon>
    </lineage>
</organism>
<proteinExistence type="predicted"/>
<keyword evidence="3" id="KW-1185">Reference proteome</keyword>
<name>A0AAN8R9R1_9PEZI</name>
<feature type="region of interest" description="Disordered" evidence="1">
    <location>
        <begin position="15"/>
        <end position="52"/>
    </location>
</feature>
<dbReference type="Pfam" id="PF08883">
    <property type="entry name" value="DOPA_dioxygen"/>
    <property type="match status" value="1"/>
</dbReference>
<protein>
    <submittedName>
        <fullName evidence="2">Uncharacterized protein</fullName>
    </submittedName>
</protein>
<dbReference type="PANTHER" id="PTHR36423">
    <property type="entry name" value="AFR070WP"/>
    <property type="match status" value="1"/>
</dbReference>
<evidence type="ECO:0000256" key="1">
    <source>
        <dbReference type="SAM" id="MobiDB-lite"/>
    </source>
</evidence>